<evidence type="ECO:0000313" key="3">
    <source>
        <dbReference type="Proteomes" id="UP000034952"/>
    </source>
</evidence>
<accession>A0A0G0BAN1</accession>
<evidence type="ECO:0000313" key="2">
    <source>
        <dbReference type="EMBL" id="KKP66493.1"/>
    </source>
</evidence>
<dbReference type="EMBL" id="LBPY01000006">
    <property type="protein sequence ID" value="KKP66493.1"/>
    <property type="molecule type" value="Genomic_DNA"/>
</dbReference>
<comment type="caution">
    <text evidence="2">The sequence shown here is derived from an EMBL/GenBank/DDBJ whole genome shotgun (WGS) entry which is preliminary data.</text>
</comment>
<dbReference type="Proteomes" id="UP000034952">
    <property type="component" value="Unassembled WGS sequence"/>
</dbReference>
<keyword evidence="1" id="KW-0812">Transmembrane</keyword>
<reference evidence="2 3" key="1">
    <citation type="journal article" date="2015" name="Nature">
        <title>rRNA introns, odd ribosomes, and small enigmatic genomes across a large radiation of phyla.</title>
        <authorList>
            <person name="Brown C.T."/>
            <person name="Hug L.A."/>
            <person name="Thomas B.C."/>
            <person name="Sharon I."/>
            <person name="Castelle C.J."/>
            <person name="Singh A."/>
            <person name="Wilkins M.J."/>
            <person name="Williams K.H."/>
            <person name="Banfield J.F."/>
        </authorList>
    </citation>
    <scope>NUCLEOTIDE SEQUENCE [LARGE SCALE GENOMIC DNA]</scope>
</reference>
<keyword evidence="1" id="KW-0472">Membrane</keyword>
<name>A0A0G0BAN1_9BACT</name>
<gene>
    <name evidence="2" type="ORF">UR64_C0006G0020</name>
</gene>
<organism evidence="2 3">
    <name type="scientific">Candidatus Nomurabacteria bacterium GW2011_GWE1_35_16</name>
    <dbReference type="NCBI Taxonomy" id="1618761"/>
    <lineage>
        <taxon>Bacteria</taxon>
        <taxon>Candidatus Nomuraibacteriota</taxon>
    </lineage>
</organism>
<protein>
    <submittedName>
        <fullName evidence="2">Uncharacterized protein</fullName>
    </submittedName>
</protein>
<sequence length="59" mass="6804">MAKKIKVKKIYYNRGEMSLGMEIILFMVAIFVIWVLMGKPKSENVDKPFIKGQSTLIVQ</sequence>
<keyword evidence="1" id="KW-1133">Transmembrane helix</keyword>
<feature type="transmembrane region" description="Helical" evidence="1">
    <location>
        <begin position="20"/>
        <end position="37"/>
    </location>
</feature>
<dbReference type="AlphaFoldDB" id="A0A0G0BAN1"/>
<evidence type="ECO:0000256" key="1">
    <source>
        <dbReference type="SAM" id="Phobius"/>
    </source>
</evidence>
<proteinExistence type="predicted"/>